<dbReference type="NCBIfam" id="NF041121">
    <property type="entry name" value="SAV_2336_NTERM"/>
    <property type="match status" value="1"/>
</dbReference>
<dbReference type="Proteomes" id="UP001196661">
    <property type="component" value="Unassembled WGS sequence"/>
</dbReference>
<feature type="domain" description="Sulfatase-modifying factor enzyme-like" evidence="2">
    <location>
        <begin position="654"/>
        <end position="889"/>
    </location>
</feature>
<dbReference type="PANTHER" id="PTHR23150:SF19">
    <property type="entry name" value="FORMYLGLYCINE-GENERATING ENZYME"/>
    <property type="match status" value="1"/>
</dbReference>
<gene>
    <name evidence="3" type="ORF">IXB28_01270</name>
</gene>
<evidence type="ECO:0000313" key="3">
    <source>
        <dbReference type="EMBL" id="MBT9310824.1"/>
    </source>
</evidence>
<evidence type="ECO:0000256" key="1">
    <source>
        <dbReference type="SAM" id="MobiDB-lite"/>
    </source>
</evidence>
<dbReference type="RefSeq" id="WP_215616724.1">
    <property type="nucleotide sequence ID" value="NZ_JADOER010000002.1"/>
</dbReference>
<sequence length="897" mass="100597">MNTERLVEALNEYALNPTEIADILWLALRQPPIDIAPEPEEKDSSETDDIDPQPLDEGNPPIEEEEDPDDGDDDEQPNNPAADIASIPPGNLPPKALPISVPDAGLLEETLPLVRALRPLLKQIESETASHVDEAATVDHIAETDIWSPILQPDREPWFEVALVIDGSAGMALWQRLIQDIQRLLRCYGSFRDFRVWELVVKDGQSGVCALPDRSVRSPRALLTPNGRRLTLVFSDCTADYWWDGSLQPMLALWGQSMPIAIWQVLPDWMWKRTALGVGEYVAIRNRIPGAANQDLKPTYLALRPPKRLAQQNTAETTSGPPICLPVITTDGASIGAWSRMLAGDRRQSAPGFVLPADGWERGRERPANESDQRLEQFRLRATPEARRLAALLSAAPVITLPVMRLIRASMLSGSSPLPVAEVFLGGLLQRSADQPADTGAELVQYDFPVETRDRLLDILPPVEAVSVIDAVSGYVAEQLNCTLADFRALLLSPELRAEAEAYGLKKFAQVTARILRTLGDQYANLADQLDPRQSVDPSTTKEWPDFELQTFEYAVAEFLDFPPLRTLDYETVQLQLEEEPNFPPLQTKEVEVVTIVLEEPTGTIPVEEIKAFSFDMAIIERRGIFRRPWEVRTQKRQAERYRERLGTDTFIMMVAVPAGSFVMGSPADEPERFDNEGPQHDVQVNGFFMGQYPVTQAQWRFVAGLPQIEHPLEADPSRFKGDNRPVEQVSWYEAVEFCQRLSAYTGHEYGLPTEAEWEYACRANTTTPFSFGEMITTDVANYNGTYVYNDGRKGQYREQTTPVTQVRVANGFGLCDMHGNVWEWCQDHWHGNYNRAPTDGSAWLTENEDVNHVVRGGSWPYDPRNCRSASRGDLTPDARLDTVGFRVVCRAPRALQ</sequence>
<feature type="compositionally biased region" description="Basic and acidic residues" evidence="1">
    <location>
        <begin position="359"/>
        <end position="373"/>
    </location>
</feature>
<accession>A0ABS5XYX6</accession>
<dbReference type="SUPFAM" id="SSF56436">
    <property type="entry name" value="C-type lectin-like"/>
    <property type="match status" value="1"/>
</dbReference>
<keyword evidence="4" id="KW-1185">Reference proteome</keyword>
<name>A0ABS5XYX6_9CYAN</name>
<organism evidence="3 4">
    <name type="scientific">Leptothoe kymatousa TAU-MAC 1615</name>
    <dbReference type="NCBI Taxonomy" id="2364775"/>
    <lineage>
        <taxon>Bacteria</taxon>
        <taxon>Bacillati</taxon>
        <taxon>Cyanobacteriota</taxon>
        <taxon>Cyanophyceae</taxon>
        <taxon>Nodosilineales</taxon>
        <taxon>Cymatolegaceae</taxon>
        <taxon>Leptothoe</taxon>
        <taxon>Leptothoe kymatousa</taxon>
    </lineage>
</organism>
<dbReference type="Pfam" id="PF03781">
    <property type="entry name" value="FGE-sulfatase"/>
    <property type="match status" value="1"/>
</dbReference>
<evidence type="ECO:0000259" key="2">
    <source>
        <dbReference type="Pfam" id="PF03781"/>
    </source>
</evidence>
<feature type="region of interest" description="Disordered" evidence="1">
    <location>
        <begin position="353"/>
        <end position="373"/>
    </location>
</feature>
<feature type="region of interest" description="Disordered" evidence="1">
    <location>
        <begin position="34"/>
        <end position="95"/>
    </location>
</feature>
<dbReference type="InterPro" id="IPR051043">
    <property type="entry name" value="Sulfatase_Mod_Factor_Kinase"/>
</dbReference>
<dbReference type="InterPro" id="IPR016187">
    <property type="entry name" value="CTDL_fold"/>
</dbReference>
<comment type="caution">
    <text evidence="3">The sequence shown here is derived from an EMBL/GenBank/DDBJ whole genome shotgun (WGS) entry which is preliminary data.</text>
</comment>
<dbReference type="InterPro" id="IPR047738">
    <property type="entry name" value="SAV_2336-like_N"/>
</dbReference>
<dbReference type="Gene3D" id="3.90.1580.10">
    <property type="entry name" value="paralog of FGE (formylglycine-generating enzyme)"/>
    <property type="match status" value="1"/>
</dbReference>
<feature type="compositionally biased region" description="Acidic residues" evidence="1">
    <location>
        <begin position="62"/>
        <end position="76"/>
    </location>
</feature>
<dbReference type="InterPro" id="IPR042095">
    <property type="entry name" value="SUMF_sf"/>
</dbReference>
<feature type="compositionally biased region" description="Acidic residues" evidence="1">
    <location>
        <begin position="37"/>
        <end position="51"/>
    </location>
</feature>
<protein>
    <submittedName>
        <fullName evidence="3">Formylglycine-generating enzyme family protein</fullName>
    </submittedName>
</protein>
<proteinExistence type="predicted"/>
<dbReference type="PANTHER" id="PTHR23150">
    <property type="entry name" value="SULFATASE MODIFYING FACTOR 1, 2"/>
    <property type="match status" value="1"/>
</dbReference>
<dbReference type="EMBL" id="JADOER010000002">
    <property type="protein sequence ID" value="MBT9310824.1"/>
    <property type="molecule type" value="Genomic_DNA"/>
</dbReference>
<reference evidence="3 4" key="1">
    <citation type="journal article" date="2021" name="Mar. Drugs">
        <title>Genome Reduction and Secondary Metabolism of the Marine Sponge-Associated Cyanobacterium Leptothoe.</title>
        <authorList>
            <person name="Konstantinou D."/>
            <person name="Popin R.V."/>
            <person name="Fewer D.P."/>
            <person name="Sivonen K."/>
            <person name="Gkelis S."/>
        </authorList>
    </citation>
    <scope>NUCLEOTIDE SEQUENCE [LARGE SCALE GENOMIC DNA]</scope>
    <source>
        <strain evidence="3 4">TAU-MAC 1615</strain>
    </source>
</reference>
<dbReference type="InterPro" id="IPR005532">
    <property type="entry name" value="SUMF_dom"/>
</dbReference>
<evidence type="ECO:0000313" key="4">
    <source>
        <dbReference type="Proteomes" id="UP001196661"/>
    </source>
</evidence>